<dbReference type="RefSeq" id="WP_269443962.1">
    <property type="nucleotide sequence ID" value="NZ_CP097463.1"/>
</dbReference>
<evidence type="ECO:0000313" key="3">
    <source>
        <dbReference type="EMBL" id="WAX57423.1"/>
    </source>
</evidence>
<feature type="domain" description="HTH arsR-type" evidence="2">
    <location>
        <begin position="8"/>
        <end position="88"/>
    </location>
</feature>
<name>A0ABY7JYP6_9ACTN</name>
<dbReference type="EMBL" id="CP097463">
    <property type="protein sequence ID" value="WAX57423.1"/>
    <property type="molecule type" value="Genomic_DNA"/>
</dbReference>
<dbReference type="Pfam" id="PF12840">
    <property type="entry name" value="HTH_20"/>
    <property type="match status" value="1"/>
</dbReference>
<keyword evidence="4" id="KW-1185">Reference proteome</keyword>
<evidence type="ECO:0000256" key="1">
    <source>
        <dbReference type="SAM" id="MobiDB-lite"/>
    </source>
</evidence>
<reference evidence="3" key="1">
    <citation type="submission" date="2022-05" db="EMBL/GenBank/DDBJ databases">
        <title>Jatrophihabitans sp. SB3-54 whole genome sequence.</title>
        <authorList>
            <person name="Suh M.K."/>
            <person name="Eom M.K."/>
            <person name="Kim J.S."/>
            <person name="Kim H.S."/>
            <person name="Do H.E."/>
            <person name="Shin Y.K."/>
            <person name="Lee J.-S."/>
        </authorList>
    </citation>
    <scope>NUCLEOTIDE SEQUENCE</scope>
    <source>
        <strain evidence="3">SB3-54</strain>
    </source>
</reference>
<dbReference type="Gene3D" id="1.10.10.10">
    <property type="entry name" value="Winged helix-like DNA-binding domain superfamily/Winged helix DNA-binding domain"/>
    <property type="match status" value="1"/>
</dbReference>
<dbReference type="InterPro" id="IPR001845">
    <property type="entry name" value="HTH_ArsR_DNA-bd_dom"/>
</dbReference>
<evidence type="ECO:0000313" key="4">
    <source>
        <dbReference type="Proteomes" id="UP001164693"/>
    </source>
</evidence>
<dbReference type="SUPFAM" id="SSF46785">
    <property type="entry name" value="Winged helix' DNA-binding domain"/>
    <property type="match status" value="1"/>
</dbReference>
<evidence type="ECO:0000259" key="2">
    <source>
        <dbReference type="SMART" id="SM00418"/>
    </source>
</evidence>
<accession>A0ABY7JYP6</accession>
<dbReference type="CDD" id="cd00090">
    <property type="entry name" value="HTH_ARSR"/>
    <property type="match status" value="1"/>
</dbReference>
<sequence length="198" mass="21706">MAKISDPKAMRALAHPLRIQLLELVVARGRATATELAEALGDSVANCSFHLRKLAEFGYLERADDATGREKPWRATDPLQDLAPSPQDPDAQLASSAVRSAVREWDFARMQAAEGRADPPAWEGATFQQGATLFITADEARSIGDTLAALLAPFHERLTDPAKRPAGVGAVRLFAATTYLPEYQDLLDRDLRDRNVER</sequence>
<dbReference type="InterPro" id="IPR036390">
    <property type="entry name" value="WH_DNA-bd_sf"/>
</dbReference>
<feature type="region of interest" description="Disordered" evidence="1">
    <location>
        <begin position="66"/>
        <end position="91"/>
    </location>
</feature>
<dbReference type="InterPro" id="IPR036388">
    <property type="entry name" value="WH-like_DNA-bd_sf"/>
</dbReference>
<dbReference type="InterPro" id="IPR011991">
    <property type="entry name" value="ArsR-like_HTH"/>
</dbReference>
<proteinExistence type="predicted"/>
<gene>
    <name evidence="3" type="ORF">M6B22_01325</name>
</gene>
<protein>
    <submittedName>
        <fullName evidence="3">Winged helix-turn-helix domain-containing protein</fullName>
    </submittedName>
</protein>
<dbReference type="Proteomes" id="UP001164693">
    <property type="component" value="Chromosome"/>
</dbReference>
<dbReference type="SMART" id="SM00418">
    <property type="entry name" value="HTH_ARSR"/>
    <property type="match status" value="1"/>
</dbReference>
<organism evidence="3 4">
    <name type="scientific">Jatrophihabitans cynanchi</name>
    <dbReference type="NCBI Taxonomy" id="2944128"/>
    <lineage>
        <taxon>Bacteria</taxon>
        <taxon>Bacillati</taxon>
        <taxon>Actinomycetota</taxon>
        <taxon>Actinomycetes</taxon>
        <taxon>Jatrophihabitantales</taxon>
        <taxon>Jatrophihabitantaceae</taxon>
        <taxon>Jatrophihabitans</taxon>
    </lineage>
</organism>